<name>D5RSB0_9PROT</name>
<evidence type="ECO:0000313" key="1">
    <source>
        <dbReference type="EMBL" id="EFH09813.1"/>
    </source>
</evidence>
<dbReference type="Proteomes" id="UP000005324">
    <property type="component" value="Unassembled WGS sequence"/>
</dbReference>
<proteinExistence type="predicted"/>
<organism evidence="1 2">
    <name type="scientific">Pseudoroseomonas cervicalis ATCC 49957</name>
    <dbReference type="NCBI Taxonomy" id="525371"/>
    <lineage>
        <taxon>Bacteria</taxon>
        <taxon>Pseudomonadati</taxon>
        <taxon>Pseudomonadota</taxon>
        <taxon>Alphaproteobacteria</taxon>
        <taxon>Acetobacterales</taxon>
        <taxon>Roseomonadaceae</taxon>
        <taxon>Roseomonas</taxon>
    </lineage>
</organism>
<evidence type="ECO:0008006" key="3">
    <source>
        <dbReference type="Google" id="ProtNLM"/>
    </source>
</evidence>
<dbReference type="HOGENOM" id="CLU_2208084_0_0_5"/>
<dbReference type="EMBL" id="ADVL01000734">
    <property type="protein sequence ID" value="EFH09813.1"/>
    <property type="molecule type" value="Genomic_DNA"/>
</dbReference>
<protein>
    <recommendedName>
        <fullName evidence="3">Nif11 domain-containing protein</fullName>
    </recommendedName>
</protein>
<comment type="caution">
    <text evidence="1">The sequence shown here is derived from an EMBL/GenBank/DDBJ whole genome shotgun (WGS) entry which is preliminary data.</text>
</comment>
<sequence>MPDATAPLPHPELQRLAEALRQQPALAARYAGATDLDSLARRLEQDGYAVPRAALEHAMAQSELSEAQLDQVQGGVDLDYLLYIFAVSQNPDMNQTFQQWTDSRRHG</sequence>
<gene>
    <name evidence="1" type="ORF">HMPREF0731_3972</name>
</gene>
<evidence type="ECO:0000313" key="2">
    <source>
        <dbReference type="Proteomes" id="UP000005324"/>
    </source>
</evidence>
<dbReference type="RefSeq" id="WP_007003002.1">
    <property type="nucleotide sequence ID" value="NZ_GG770777.1"/>
</dbReference>
<dbReference type="AlphaFoldDB" id="D5RSB0"/>
<keyword evidence="2" id="KW-1185">Reference proteome</keyword>
<accession>D5RSB0</accession>
<reference evidence="1 2" key="1">
    <citation type="submission" date="2010-04" db="EMBL/GenBank/DDBJ databases">
        <authorList>
            <person name="Qin X."/>
            <person name="Bachman B."/>
            <person name="Battles P."/>
            <person name="Bell A."/>
            <person name="Bess C."/>
            <person name="Bickham C."/>
            <person name="Chaboub L."/>
            <person name="Chen D."/>
            <person name="Coyle M."/>
            <person name="Deiros D.R."/>
            <person name="Dinh H."/>
            <person name="Forbes L."/>
            <person name="Fowler G."/>
            <person name="Francisco L."/>
            <person name="Fu Q."/>
            <person name="Gubbala S."/>
            <person name="Hale W."/>
            <person name="Han Y."/>
            <person name="Hemphill L."/>
            <person name="Highlander S.K."/>
            <person name="Hirani K."/>
            <person name="Hogues M."/>
            <person name="Jackson L."/>
            <person name="Jakkamsetti A."/>
            <person name="Javaid M."/>
            <person name="Jiang H."/>
            <person name="Korchina V."/>
            <person name="Kovar C."/>
            <person name="Lara F."/>
            <person name="Lee S."/>
            <person name="Mata R."/>
            <person name="Mathew T."/>
            <person name="Moen C."/>
            <person name="Morales K."/>
            <person name="Munidasa M."/>
            <person name="Nazareth L."/>
            <person name="Ngo R."/>
            <person name="Nguyen L."/>
            <person name="Okwuonu G."/>
            <person name="Ongeri F."/>
            <person name="Patil S."/>
            <person name="Petrosino J."/>
            <person name="Pham C."/>
            <person name="Pham P."/>
            <person name="Pu L.-L."/>
            <person name="Puazo M."/>
            <person name="Raj R."/>
            <person name="Reid J."/>
            <person name="Rouhana J."/>
            <person name="Saada N."/>
            <person name="Shang Y."/>
            <person name="Simmons D."/>
            <person name="Thornton R."/>
            <person name="Warren J."/>
            <person name="Weissenberger G."/>
            <person name="Zhang J."/>
            <person name="Zhang L."/>
            <person name="Zhou C."/>
            <person name="Zhu D."/>
            <person name="Muzny D."/>
            <person name="Worley K."/>
            <person name="Gibbs R."/>
        </authorList>
    </citation>
    <scope>NUCLEOTIDE SEQUENCE [LARGE SCALE GENOMIC DNA]</scope>
    <source>
        <strain evidence="1 2">ATCC 49957</strain>
    </source>
</reference>